<organism evidence="4 5">
    <name type="scientific">Maudiozyma barnettii</name>
    <dbReference type="NCBI Taxonomy" id="61262"/>
    <lineage>
        <taxon>Eukaryota</taxon>
        <taxon>Fungi</taxon>
        <taxon>Dikarya</taxon>
        <taxon>Ascomycota</taxon>
        <taxon>Saccharomycotina</taxon>
        <taxon>Saccharomycetes</taxon>
        <taxon>Saccharomycetales</taxon>
        <taxon>Saccharomycetaceae</taxon>
        <taxon>Maudiozyma</taxon>
    </lineage>
</organism>
<feature type="transmembrane region" description="Helical" evidence="1">
    <location>
        <begin position="228"/>
        <end position="250"/>
    </location>
</feature>
<evidence type="ECO:0000259" key="3">
    <source>
        <dbReference type="Pfam" id="PF01105"/>
    </source>
</evidence>
<dbReference type="InterPro" id="IPR009038">
    <property type="entry name" value="GOLD_dom"/>
</dbReference>
<dbReference type="EMBL" id="CAEFZW010000004">
    <property type="protein sequence ID" value="CAB4254510.1"/>
    <property type="molecule type" value="Genomic_DNA"/>
</dbReference>
<evidence type="ECO:0000256" key="2">
    <source>
        <dbReference type="SAM" id="SignalP"/>
    </source>
</evidence>
<feature type="signal peptide" evidence="2">
    <location>
        <begin position="1"/>
        <end position="17"/>
    </location>
</feature>
<keyword evidence="5" id="KW-1185">Reference proteome</keyword>
<keyword evidence="1" id="KW-0812">Transmembrane</keyword>
<feature type="domain" description="GOLD" evidence="3">
    <location>
        <begin position="69"/>
        <end position="252"/>
    </location>
</feature>
<dbReference type="GeneID" id="64857507"/>
<evidence type="ECO:0000313" key="5">
    <source>
        <dbReference type="Proteomes" id="UP000644660"/>
    </source>
</evidence>
<comment type="caution">
    <text evidence="4">The sequence shown here is derived from an EMBL/GenBank/DDBJ whole genome shotgun (WGS) entry which is preliminary data.</text>
</comment>
<feature type="chain" id="PRO_5034929648" description="GOLD domain-containing protein" evidence="2">
    <location>
        <begin position="18"/>
        <end position="256"/>
    </location>
</feature>
<accession>A0A8H2VFB4</accession>
<gene>
    <name evidence="4" type="ORF">KABA2_04S07920</name>
</gene>
<sequence>MIVNTIRFVIFLQLTAAISFTSKEKSHKDHKDINDNVLKMFLPAIKYTTSHETKDTYCAILNTTFNNNNEDLVLTFNVQDKKQDAYDYERFGQSSEMRGKQVVDFFVSGIESKDLYRSRRGLKNGETNIVISPNHENLFKLCFHNFVFDGSWNSIDIDKYVTVVVSKVDQRENDVASYIYTAFQPDTQERMMDIIVELDEITGSQGNKQMLQIEEFIRNKNENTFDKLLYEMVSYTFVVIISSIVQVWYIKRKVFK</sequence>
<keyword evidence="1" id="KW-0472">Membrane</keyword>
<evidence type="ECO:0000256" key="1">
    <source>
        <dbReference type="SAM" id="Phobius"/>
    </source>
</evidence>
<keyword evidence="2" id="KW-0732">Signal</keyword>
<protein>
    <recommendedName>
        <fullName evidence="3">GOLD domain-containing protein</fullName>
    </recommendedName>
</protein>
<dbReference type="OrthoDB" id="4063755at2759"/>
<reference evidence="4 5" key="1">
    <citation type="submission" date="2020-05" db="EMBL/GenBank/DDBJ databases">
        <authorList>
            <person name="Casaregola S."/>
            <person name="Devillers H."/>
            <person name="Grondin C."/>
        </authorList>
    </citation>
    <scope>NUCLEOTIDE SEQUENCE [LARGE SCALE GENOMIC DNA]</scope>
    <source>
        <strain evidence="4 5">CLIB 1767</strain>
    </source>
</reference>
<evidence type="ECO:0000313" key="4">
    <source>
        <dbReference type="EMBL" id="CAB4254510.1"/>
    </source>
</evidence>
<proteinExistence type="predicted"/>
<dbReference type="Pfam" id="PF01105">
    <property type="entry name" value="EMP24_GP25L"/>
    <property type="match status" value="1"/>
</dbReference>
<name>A0A8H2VFB4_9SACH</name>
<keyword evidence="1" id="KW-1133">Transmembrane helix</keyword>
<dbReference type="Proteomes" id="UP000644660">
    <property type="component" value="Unassembled WGS sequence"/>
</dbReference>
<dbReference type="RefSeq" id="XP_041406354.1">
    <property type="nucleotide sequence ID" value="XM_041550420.1"/>
</dbReference>
<dbReference type="AlphaFoldDB" id="A0A8H2VFB4"/>